<gene>
    <name evidence="2" type="ORF">EUBDOL_00144</name>
</gene>
<evidence type="ECO:0000313" key="3">
    <source>
        <dbReference type="Proteomes" id="UP000004090"/>
    </source>
</evidence>
<evidence type="ECO:0000313" key="2">
    <source>
        <dbReference type="EMBL" id="EDP12235.1"/>
    </source>
</evidence>
<proteinExistence type="predicted"/>
<keyword evidence="1" id="KW-0812">Transmembrane</keyword>
<dbReference type="EMBL" id="ABAW02000010">
    <property type="protein sequence ID" value="EDP12235.1"/>
    <property type="molecule type" value="Genomic_DNA"/>
</dbReference>
<dbReference type="Proteomes" id="UP000004090">
    <property type="component" value="Unassembled WGS sequence"/>
</dbReference>
<comment type="caution">
    <text evidence="2">The sequence shown here is derived from an EMBL/GenBank/DDBJ whole genome shotgun (WGS) entry which is preliminary data.</text>
</comment>
<evidence type="ECO:0000256" key="1">
    <source>
        <dbReference type="SAM" id="Phobius"/>
    </source>
</evidence>
<keyword evidence="1" id="KW-1133">Transmembrane helix</keyword>
<keyword evidence="1" id="KW-0472">Membrane</keyword>
<reference evidence="2 3" key="2">
    <citation type="submission" date="2007-09" db="EMBL/GenBank/DDBJ databases">
        <authorList>
            <person name="Fulton L."/>
            <person name="Clifton S."/>
            <person name="Fulton B."/>
            <person name="Xu J."/>
            <person name="Minx P."/>
            <person name="Pepin K.H."/>
            <person name="Johnson M."/>
            <person name="Thiruvilangam P."/>
            <person name="Bhonagiri V."/>
            <person name="Nash W.E."/>
            <person name="Mardis E.R."/>
            <person name="Wilson R.K."/>
        </authorList>
    </citation>
    <scope>NUCLEOTIDE SEQUENCE [LARGE SCALE GENOMIC DNA]</scope>
    <source>
        <strain evidence="2 3">DSM 3991</strain>
    </source>
</reference>
<organism evidence="2 3">
    <name type="scientific">Amedibacillus dolichus DSM 3991</name>
    <dbReference type="NCBI Taxonomy" id="428127"/>
    <lineage>
        <taxon>Bacteria</taxon>
        <taxon>Bacillati</taxon>
        <taxon>Bacillota</taxon>
        <taxon>Erysipelotrichia</taxon>
        <taxon>Erysipelotrichales</taxon>
        <taxon>Erysipelotrichaceae</taxon>
        <taxon>Amedibacillus</taxon>
    </lineage>
</organism>
<sequence length="42" mass="4820">MVSYYATSKLKAITTILAQGNPYSFIIVLHNITLYFFDKPHV</sequence>
<dbReference type="STRING" id="428127.EUBDOL_00144"/>
<name>A8R811_9FIRM</name>
<reference evidence="2 3" key="1">
    <citation type="submission" date="2007-09" db="EMBL/GenBank/DDBJ databases">
        <title>Draft genome sequence of Eubacterium dolichum (DSM 3991).</title>
        <authorList>
            <person name="Sudarsanam P."/>
            <person name="Ley R."/>
            <person name="Guruge J."/>
            <person name="Turnbaugh P.J."/>
            <person name="Mahowald M."/>
            <person name="Liep D."/>
            <person name="Gordon J."/>
        </authorList>
    </citation>
    <scope>NUCLEOTIDE SEQUENCE [LARGE SCALE GENOMIC DNA]</scope>
    <source>
        <strain evidence="2 3">DSM 3991</strain>
    </source>
</reference>
<dbReference type="HOGENOM" id="CLU_3251639_0_0_9"/>
<dbReference type="AlphaFoldDB" id="A8R811"/>
<accession>A8R811</accession>
<protein>
    <submittedName>
        <fullName evidence="2">Uncharacterized protein</fullName>
    </submittedName>
</protein>
<feature type="transmembrane region" description="Helical" evidence="1">
    <location>
        <begin position="20"/>
        <end position="37"/>
    </location>
</feature>